<proteinExistence type="predicted"/>
<keyword evidence="3" id="KW-0472">Membrane</keyword>
<dbReference type="RefSeq" id="WP_343823356.1">
    <property type="nucleotide sequence ID" value="NZ_BAAACI010000001.1"/>
</dbReference>
<protein>
    <submittedName>
        <fullName evidence="5">Metallophosphoesterase</fullName>
    </submittedName>
</protein>
<evidence type="ECO:0000313" key="6">
    <source>
        <dbReference type="Proteomes" id="UP001501047"/>
    </source>
</evidence>
<dbReference type="Proteomes" id="UP001501047">
    <property type="component" value="Unassembled WGS sequence"/>
</dbReference>
<evidence type="ECO:0000313" key="5">
    <source>
        <dbReference type="EMBL" id="GAA0766856.1"/>
    </source>
</evidence>
<dbReference type="InterPro" id="IPR029052">
    <property type="entry name" value="Metallo-depent_PP-like"/>
</dbReference>
<feature type="transmembrane region" description="Helical" evidence="3">
    <location>
        <begin position="12"/>
        <end position="30"/>
    </location>
</feature>
<comment type="caution">
    <text evidence="5">The sequence shown here is derived from an EMBL/GenBank/DDBJ whole genome shotgun (WGS) entry which is preliminary data.</text>
</comment>
<evidence type="ECO:0000256" key="2">
    <source>
        <dbReference type="ARBA" id="ARBA00022801"/>
    </source>
</evidence>
<dbReference type="CDD" id="cd07385">
    <property type="entry name" value="MPP_YkuE_C"/>
    <property type="match status" value="1"/>
</dbReference>
<sequence length="292" mass="32770">MIYRNIMNIKNLIIIIILLIVIIIFCYWQNNDIAVTNIKHVNSKIPRGFDGYKILQISDLHNKEFGANQKNLISLTKEISPNIIVITGDLIDSRRTDKDNINIAISYIKSAINIAPVYYVSGNHESRSDLYDELKIIFEEYGVINMDNTHKNIKLNGDTISILGLADICFNPIDSSKYPNSPLGFDEILGNLKAESKNNFTILLSHRPELITFYAKENIDLVFSGHAHGGQIRLPFLGGIIAPDQGFFPKYTNGIHKLTSTSLVVSRGLGNSLAPQRIFNRPELVVVTLSNE</sequence>
<dbReference type="SUPFAM" id="SSF56300">
    <property type="entry name" value="Metallo-dependent phosphatases"/>
    <property type="match status" value="1"/>
</dbReference>
<keyword evidence="3" id="KW-1133">Transmembrane helix</keyword>
<dbReference type="InterPro" id="IPR004843">
    <property type="entry name" value="Calcineurin-like_PHP"/>
</dbReference>
<feature type="domain" description="Calcineurin-like phosphoesterase" evidence="4">
    <location>
        <begin position="53"/>
        <end position="229"/>
    </location>
</feature>
<dbReference type="PANTHER" id="PTHR31302:SF31">
    <property type="entry name" value="PHOSPHODIESTERASE YAEI"/>
    <property type="match status" value="1"/>
</dbReference>
<keyword evidence="1" id="KW-0479">Metal-binding</keyword>
<evidence type="ECO:0000256" key="1">
    <source>
        <dbReference type="ARBA" id="ARBA00022723"/>
    </source>
</evidence>
<accession>A0ABN1KHV7</accession>
<gene>
    <name evidence="5" type="ORF">GCM10008908_05200</name>
</gene>
<dbReference type="Gene3D" id="3.60.21.10">
    <property type="match status" value="1"/>
</dbReference>
<dbReference type="PANTHER" id="PTHR31302">
    <property type="entry name" value="TRANSMEMBRANE PROTEIN WITH METALLOPHOSPHOESTERASE DOMAIN-RELATED"/>
    <property type="match status" value="1"/>
</dbReference>
<evidence type="ECO:0000256" key="3">
    <source>
        <dbReference type="SAM" id="Phobius"/>
    </source>
</evidence>
<dbReference type="Pfam" id="PF00149">
    <property type="entry name" value="Metallophos"/>
    <property type="match status" value="1"/>
</dbReference>
<keyword evidence="2" id="KW-0378">Hydrolase</keyword>
<keyword evidence="6" id="KW-1185">Reference proteome</keyword>
<keyword evidence="3" id="KW-0812">Transmembrane</keyword>
<evidence type="ECO:0000259" key="4">
    <source>
        <dbReference type="Pfam" id="PF00149"/>
    </source>
</evidence>
<dbReference type="InterPro" id="IPR051158">
    <property type="entry name" value="Metallophosphoesterase_sf"/>
</dbReference>
<dbReference type="EMBL" id="BAAACI010000001">
    <property type="protein sequence ID" value="GAA0766856.1"/>
    <property type="molecule type" value="Genomic_DNA"/>
</dbReference>
<organism evidence="5 6">
    <name type="scientific">Clostridium subterminale</name>
    <dbReference type="NCBI Taxonomy" id="1550"/>
    <lineage>
        <taxon>Bacteria</taxon>
        <taxon>Bacillati</taxon>
        <taxon>Bacillota</taxon>
        <taxon>Clostridia</taxon>
        <taxon>Eubacteriales</taxon>
        <taxon>Clostridiaceae</taxon>
        <taxon>Clostridium</taxon>
    </lineage>
</organism>
<reference evidence="5 6" key="1">
    <citation type="journal article" date="2019" name="Int. J. Syst. Evol. Microbiol.">
        <title>The Global Catalogue of Microorganisms (GCM) 10K type strain sequencing project: providing services to taxonomists for standard genome sequencing and annotation.</title>
        <authorList>
            <consortium name="The Broad Institute Genomics Platform"/>
            <consortium name="The Broad Institute Genome Sequencing Center for Infectious Disease"/>
            <person name="Wu L."/>
            <person name="Ma J."/>
        </authorList>
    </citation>
    <scope>NUCLEOTIDE SEQUENCE [LARGE SCALE GENOMIC DNA]</scope>
    <source>
        <strain evidence="5 6">JCM 1417</strain>
    </source>
</reference>
<name>A0ABN1KHV7_CLOSU</name>